<dbReference type="Proteomes" id="UP000195667">
    <property type="component" value="Unassembled WGS sequence"/>
</dbReference>
<name>A0A1R4H2J5_9GAMM</name>
<sequence length="62" mass="7225">MVIGLIKLCHITQSNWKSVAFALCLFEGAGKNWVTQHELSVVHKKYKWRVTHKEEGMKNEIK</sequence>
<proteinExistence type="predicted"/>
<protein>
    <submittedName>
        <fullName evidence="1">Uncharacterized protein</fullName>
    </submittedName>
</protein>
<gene>
    <name evidence="1" type="ORF">CRENPOLYSF1_1330008</name>
</gene>
<evidence type="ECO:0000313" key="1">
    <source>
        <dbReference type="EMBL" id="SJM90069.1"/>
    </source>
</evidence>
<reference evidence="2" key="1">
    <citation type="submission" date="2017-02" db="EMBL/GenBank/DDBJ databases">
        <authorList>
            <person name="Daims H."/>
        </authorList>
    </citation>
    <scope>NUCLEOTIDE SEQUENCE [LARGE SCALE GENOMIC DNA]</scope>
</reference>
<accession>A0A1R4H2J5</accession>
<organism evidence="1 2">
    <name type="scientific">Crenothrix polyspora</name>
    <dbReference type="NCBI Taxonomy" id="360316"/>
    <lineage>
        <taxon>Bacteria</taxon>
        <taxon>Pseudomonadati</taxon>
        <taxon>Pseudomonadota</taxon>
        <taxon>Gammaproteobacteria</taxon>
        <taxon>Methylococcales</taxon>
        <taxon>Crenotrichaceae</taxon>
        <taxon>Crenothrix</taxon>
    </lineage>
</organism>
<keyword evidence="2" id="KW-1185">Reference proteome</keyword>
<evidence type="ECO:0000313" key="2">
    <source>
        <dbReference type="Proteomes" id="UP000195667"/>
    </source>
</evidence>
<dbReference type="AlphaFoldDB" id="A0A1R4H2J5"/>
<dbReference type="EMBL" id="FUKI01000039">
    <property type="protein sequence ID" value="SJM90069.1"/>
    <property type="molecule type" value="Genomic_DNA"/>
</dbReference>